<reference evidence="1" key="1">
    <citation type="submission" date="2014-11" db="EMBL/GenBank/DDBJ databases">
        <authorList>
            <person name="Amaro Gonzalez C."/>
        </authorList>
    </citation>
    <scope>NUCLEOTIDE SEQUENCE</scope>
</reference>
<dbReference type="AlphaFoldDB" id="A0A0E9UU18"/>
<name>A0A0E9UU18_ANGAN</name>
<reference evidence="1" key="2">
    <citation type="journal article" date="2015" name="Fish Shellfish Immunol.">
        <title>Early steps in the European eel (Anguilla anguilla)-Vibrio vulnificus interaction in the gills: Role of the RtxA13 toxin.</title>
        <authorList>
            <person name="Callol A."/>
            <person name="Pajuelo D."/>
            <person name="Ebbesson L."/>
            <person name="Teles M."/>
            <person name="MacKenzie S."/>
            <person name="Amaro C."/>
        </authorList>
    </citation>
    <scope>NUCLEOTIDE SEQUENCE</scope>
</reference>
<organism evidence="1">
    <name type="scientific">Anguilla anguilla</name>
    <name type="common">European freshwater eel</name>
    <name type="synonym">Muraena anguilla</name>
    <dbReference type="NCBI Taxonomy" id="7936"/>
    <lineage>
        <taxon>Eukaryota</taxon>
        <taxon>Metazoa</taxon>
        <taxon>Chordata</taxon>
        <taxon>Craniata</taxon>
        <taxon>Vertebrata</taxon>
        <taxon>Euteleostomi</taxon>
        <taxon>Actinopterygii</taxon>
        <taxon>Neopterygii</taxon>
        <taxon>Teleostei</taxon>
        <taxon>Anguilliformes</taxon>
        <taxon>Anguillidae</taxon>
        <taxon>Anguilla</taxon>
    </lineage>
</organism>
<accession>A0A0E9UU18</accession>
<sequence length="22" mass="2609">MYCEKLTITVCTLKNKSYIQKT</sequence>
<protein>
    <submittedName>
        <fullName evidence="1">Uncharacterized protein</fullName>
    </submittedName>
</protein>
<dbReference type="EMBL" id="GBXM01040119">
    <property type="protein sequence ID" value="JAH68458.1"/>
    <property type="molecule type" value="Transcribed_RNA"/>
</dbReference>
<proteinExistence type="predicted"/>
<evidence type="ECO:0000313" key="1">
    <source>
        <dbReference type="EMBL" id="JAH68458.1"/>
    </source>
</evidence>